<dbReference type="RefSeq" id="WP_085802122.1">
    <property type="nucleotide sequence ID" value="NZ_FWXB01000022.1"/>
</dbReference>
<gene>
    <name evidence="2" type="ORF">ROA7745_04079</name>
</gene>
<dbReference type="InterPro" id="IPR019253">
    <property type="entry name" value="DUF2244_TM"/>
</dbReference>
<proteinExistence type="predicted"/>
<keyword evidence="1" id="KW-1133">Transmembrane helix</keyword>
<feature type="transmembrane region" description="Helical" evidence="1">
    <location>
        <begin position="52"/>
        <end position="72"/>
    </location>
</feature>
<protein>
    <recommendedName>
        <fullName evidence="4">Integral membrane protein</fullName>
    </recommendedName>
</protein>
<dbReference type="OrthoDB" id="9808190at2"/>
<evidence type="ECO:0000313" key="3">
    <source>
        <dbReference type="Proteomes" id="UP000193224"/>
    </source>
</evidence>
<evidence type="ECO:0000313" key="2">
    <source>
        <dbReference type="EMBL" id="SMC14214.1"/>
    </source>
</evidence>
<keyword evidence="3" id="KW-1185">Reference proteome</keyword>
<name>A0A1X7BX88_9RHOB</name>
<sequence length="165" mass="18899">MPYEWTRISDPVPQTRLTLWPFRSLPRRGFAAFILGTFALITIPLYPLLGTVVLWGLLPFLLLAVAGLWWGLEKSYRDARLHEELTISETHVHLVRQNPGGKRQEWECNRYWARILMHSTGGPVDHYLTLKGGDREVEIGAFLSEEERVTLYGEITDALRPAQAS</sequence>
<dbReference type="Proteomes" id="UP000193224">
    <property type="component" value="Unassembled WGS sequence"/>
</dbReference>
<dbReference type="EMBL" id="FWXB01000022">
    <property type="protein sequence ID" value="SMC14214.1"/>
    <property type="molecule type" value="Genomic_DNA"/>
</dbReference>
<reference evidence="2 3" key="1">
    <citation type="submission" date="2017-03" db="EMBL/GenBank/DDBJ databases">
        <authorList>
            <person name="Afonso C.L."/>
            <person name="Miller P.J."/>
            <person name="Scott M.A."/>
            <person name="Spackman E."/>
            <person name="Goraichik I."/>
            <person name="Dimitrov K.M."/>
            <person name="Suarez D.L."/>
            <person name="Swayne D.E."/>
        </authorList>
    </citation>
    <scope>NUCLEOTIDE SEQUENCE [LARGE SCALE GENOMIC DNA]</scope>
    <source>
        <strain evidence="2 3">CECT 7745</strain>
    </source>
</reference>
<evidence type="ECO:0000256" key="1">
    <source>
        <dbReference type="SAM" id="Phobius"/>
    </source>
</evidence>
<feature type="transmembrane region" description="Helical" evidence="1">
    <location>
        <begin position="29"/>
        <end position="46"/>
    </location>
</feature>
<organism evidence="2 3">
    <name type="scientific">Roseovarius aestuarii</name>
    <dbReference type="NCBI Taxonomy" id="475083"/>
    <lineage>
        <taxon>Bacteria</taxon>
        <taxon>Pseudomonadati</taxon>
        <taxon>Pseudomonadota</taxon>
        <taxon>Alphaproteobacteria</taxon>
        <taxon>Rhodobacterales</taxon>
        <taxon>Roseobacteraceae</taxon>
        <taxon>Roseovarius</taxon>
    </lineage>
</organism>
<keyword evidence="1" id="KW-0812">Transmembrane</keyword>
<evidence type="ECO:0008006" key="4">
    <source>
        <dbReference type="Google" id="ProtNLM"/>
    </source>
</evidence>
<keyword evidence="1" id="KW-0472">Membrane</keyword>
<accession>A0A1X7BX88</accession>
<dbReference type="Pfam" id="PF10003">
    <property type="entry name" value="DUF2244"/>
    <property type="match status" value="1"/>
</dbReference>
<dbReference type="AlphaFoldDB" id="A0A1X7BX88"/>